<keyword evidence="3" id="KW-1185">Reference proteome</keyword>
<sequence length="238" mass="25655">MRESVTNSGDFHHKEMSDSPQTSPSRNNAYPPSGKPVGASHAGAGEDSPQSANTPHASPPSVMVLAENDKPDKQNSHDNSHLEHHQSVASVAVPLSSSEFHQKDQSSIQDPPKDSSSKLSYPSERSVEGHLMDHSKNPKLTSSDPHPVDNHGGNHLSQKNHKVTEPKAADEKRTFHPRQDPPLPETGLIKPDGYPPPGQPTSPSKLEPQPKKGKTCSLCVGKGVEAFFILSNSQSFIN</sequence>
<accession>A0A7J9M3J9</accession>
<comment type="caution">
    <text evidence="2">The sequence shown here is derived from an EMBL/GenBank/DDBJ whole genome shotgun (WGS) entry which is preliminary data.</text>
</comment>
<dbReference type="OrthoDB" id="970043at2759"/>
<name>A0A7J9M3J9_GOSSC</name>
<feature type="compositionally biased region" description="Basic and acidic residues" evidence="1">
    <location>
        <begin position="162"/>
        <end position="179"/>
    </location>
</feature>
<evidence type="ECO:0000313" key="2">
    <source>
        <dbReference type="EMBL" id="MBA0865574.1"/>
    </source>
</evidence>
<feature type="compositionally biased region" description="Low complexity" evidence="1">
    <location>
        <begin position="87"/>
        <end position="98"/>
    </location>
</feature>
<feature type="compositionally biased region" description="Basic and acidic residues" evidence="1">
    <location>
        <begin position="125"/>
        <end position="136"/>
    </location>
</feature>
<feature type="compositionally biased region" description="Polar residues" evidence="1">
    <location>
        <begin position="18"/>
        <end position="30"/>
    </location>
</feature>
<reference evidence="2 3" key="1">
    <citation type="journal article" date="2019" name="Genome Biol. Evol.">
        <title>Insights into the evolution of the New World diploid cottons (Gossypium, subgenus Houzingenia) based on genome sequencing.</title>
        <authorList>
            <person name="Grover C.E."/>
            <person name="Arick M.A. 2nd"/>
            <person name="Thrash A."/>
            <person name="Conover J.L."/>
            <person name="Sanders W.S."/>
            <person name="Peterson D.G."/>
            <person name="Frelichowski J.E."/>
            <person name="Scheffler J.A."/>
            <person name="Scheffler B.E."/>
            <person name="Wendel J.F."/>
        </authorList>
    </citation>
    <scope>NUCLEOTIDE SEQUENCE [LARGE SCALE GENOMIC DNA]</scope>
    <source>
        <strain evidence="2">1</strain>
        <tissue evidence="2">Leaf</tissue>
    </source>
</reference>
<dbReference type="EMBL" id="JABFAF010000009">
    <property type="protein sequence ID" value="MBA0865574.1"/>
    <property type="molecule type" value="Genomic_DNA"/>
</dbReference>
<proteinExistence type="predicted"/>
<evidence type="ECO:0000313" key="3">
    <source>
        <dbReference type="Proteomes" id="UP000593576"/>
    </source>
</evidence>
<feature type="region of interest" description="Disordered" evidence="1">
    <location>
        <begin position="1"/>
        <end position="214"/>
    </location>
</feature>
<organism evidence="2 3">
    <name type="scientific">Gossypium schwendimanii</name>
    <name type="common">Cotton</name>
    <dbReference type="NCBI Taxonomy" id="34291"/>
    <lineage>
        <taxon>Eukaryota</taxon>
        <taxon>Viridiplantae</taxon>
        <taxon>Streptophyta</taxon>
        <taxon>Embryophyta</taxon>
        <taxon>Tracheophyta</taxon>
        <taxon>Spermatophyta</taxon>
        <taxon>Magnoliopsida</taxon>
        <taxon>eudicotyledons</taxon>
        <taxon>Gunneridae</taxon>
        <taxon>Pentapetalae</taxon>
        <taxon>rosids</taxon>
        <taxon>malvids</taxon>
        <taxon>Malvales</taxon>
        <taxon>Malvaceae</taxon>
        <taxon>Malvoideae</taxon>
        <taxon>Gossypium</taxon>
    </lineage>
</organism>
<evidence type="ECO:0000256" key="1">
    <source>
        <dbReference type="SAM" id="MobiDB-lite"/>
    </source>
</evidence>
<gene>
    <name evidence="2" type="ORF">Goshw_013465</name>
</gene>
<protein>
    <submittedName>
        <fullName evidence="2">Uncharacterized protein</fullName>
    </submittedName>
</protein>
<dbReference type="AlphaFoldDB" id="A0A7J9M3J9"/>
<feature type="compositionally biased region" description="Basic and acidic residues" evidence="1">
    <location>
        <begin position="67"/>
        <end position="86"/>
    </location>
</feature>
<dbReference type="Proteomes" id="UP000593576">
    <property type="component" value="Unassembled WGS sequence"/>
</dbReference>